<accession>A0AA35YPK9</accession>
<reference evidence="1" key="1">
    <citation type="submission" date="2023-04" db="EMBL/GenBank/DDBJ databases">
        <authorList>
            <person name="Vijverberg K."/>
            <person name="Xiong W."/>
            <person name="Schranz E."/>
        </authorList>
    </citation>
    <scope>NUCLEOTIDE SEQUENCE</scope>
</reference>
<dbReference type="Proteomes" id="UP001177003">
    <property type="component" value="Chromosome 3"/>
</dbReference>
<keyword evidence="2" id="KW-1185">Reference proteome</keyword>
<proteinExistence type="predicted"/>
<protein>
    <submittedName>
        <fullName evidence="1">Uncharacterized protein</fullName>
    </submittedName>
</protein>
<evidence type="ECO:0000313" key="1">
    <source>
        <dbReference type="EMBL" id="CAI9277896.1"/>
    </source>
</evidence>
<evidence type="ECO:0000313" key="2">
    <source>
        <dbReference type="Proteomes" id="UP001177003"/>
    </source>
</evidence>
<dbReference type="AlphaFoldDB" id="A0AA35YPK9"/>
<name>A0AA35YPK9_LACSI</name>
<organism evidence="1 2">
    <name type="scientific">Lactuca saligna</name>
    <name type="common">Willowleaf lettuce</name>
    <dbReference type="NCBI Taxonomy" id="75948"/>
    <lineage>
        <taxon>Eukaryota</taxon>
        <taxon>Viridiplantae</taxon>
        <taxon>Streptophyta</taxon>
        <taxon>Embryophyta</taxon>
        <taxon>Tracheophyta</taxon>
        <taxon>Spermatophyta</taxon>
        <taxon>Magnoliopsida</taxon>
        <taxon>eudicotyledons</taxon>
        <taxon>Gunneridae</taxon>
        <taxon>Pentapetalae</taxon>
        <taxon>asterids</taxon>
        <taxon>campanulids</taxon>
        <taxon>Asterales</taxon>
        <taxon>Asteraceae</taxon>
        <taxon>Cichorioideae</taxon>
        <taxon>Cichorieae</taxon>
        <taxon>Lactucinae</taxon>
        <taxon>Lactuca</taxon>
    </lineage>
</organism>
<sequence>MSDKCLTRKIFPVGPLSGRRPSSLCDPSGLPCIPLTCGYAPGARSSPLSDPSGLPHNALISGFVSGARSSPLPDTSCLPNNIFTGNSVSTGRSSSALSGLQHNHFLVGSTPRARLNIGGIQMKKGEKSIREGFKNTLKDRFRDRMKDAREASPNSTRKVEHIIV</sequence>
<dbReference type="EMBL" id="OX465079">
    <property type="protein sequence ID" value="CAI9277896.1"/>
    <property type="molecule type" value="Genomic_DNA"/>
</dbReference>
<gene>
    <name evidence="1" type="ORF">LSALG_LOCUS17804</name>
</gene>